<dbReference type="STRING" id="98765.A0A2R6R108"/>
<evidence type="ECO:0000313" key="3">
    <source>
        <dbReference type="EMBL" id="PSS18934.1"/>
    </source>
</evidence>
<evidence type="ECO:0000313" key="4">
    <source>
        <dbReference type="Proteomes" id="UP000186601"/>
    </source>
</evidence>
<accession>A0A2R6R108</accession>
<protein>
    <recommendedName>
        <fullName evidence="2">Fungal-type protein kinase domain-containing protein</fullName>
    </recommendedName>
</protein>
<dbReference type="InterPro" id="IPR040976">
    <property type="entry name" value="Pkinase_fungal"/>
</dbReference>
<keyword evidence="4" id="KW-1185">Reference proteome</keyword>
<sequence>MARESWPVVSTPLGSAPEVSAQFFLDQLLPPLPSAADITKIISSLKRRGKKGHRMITDKNRWRRFATDPQTRNEPGHNIFAPLVTVAEAIMKEGVLRHAVQVLEYRHNPSPTLGLYDRTEISRPDAYLVLQGCSRSGADLRWTDIAVPGEYCKDDTDVDMKENAEKVSWSMRNCMRHDARRRFIFGFTIENTNMRLWFCDRSQVVICKPFNFITEHAYFTYFLLSVAMTEPYQLGYDPTMKLLGDGEDPRYEITVRSDLDGSERVYRTLALLSDAGACALRGRGTRVWKAIKIENGEECGEPVALKDSWVDAGRPREGYILTQMRGYNNSERLPGYAEKVFLTAECYGDVFVDRELGRVDAVRPFLMPESRSLSESDRNPPPRTTISGRDAPSSHNKTRQETHPTVGRQVHHRIVFKEICTSLYRERSLAKIFRLLGQTVGGRNFVWFVSFSAFPPSYTDGCLYRMNSQGTANFMAMEVDTQNYQYLPRSRYGGGLESTPHDNDPERKKKLFAAVFNPELCDSLFPANNALEHRAVYPLPPEMPFRYNPIHDLESLWWIAVYFVLDMELKPNSEAVDADEFHPTTQQRHYAEKLFYDASSRLSVMLPTTRFFKHIVQSLHPSLHGIGIALEDVREELTSSYTLVEQNATTIDHNAAEGLHSFVLQTFLEISESLEETDFEVRPYQQYYTAVNSH</sequence>
<dbReference type="Proteomes" id="UP000186601">
    <property type="component" value="Unassembled WGS sequence"/>
</dbReference>
<proteinExistence type="predicted"/>
<comment type="caution">
    <text evidence="3">The sequence shown here is derived from an EMBL/GenBank/DDBJ whole genome shotgun (WGS) entry which is preliminary data.</text>
</comment>
<dbReference type="Pfam" id="PF17667">
    <property type="entry name" value="Pkinase_fungal"/>
    <property type="match status" value="1"/>
</dbReference>
<reference evidence="3 4" key="1">
    <citation type="submission" date="2018-02" db="EMBL/GenBank/DDBJ databases">
        <title>Genome sequence of the basidiomycete white-rot fungus Phlebia centrifuga.</title>
        <authorList>
            <person name="Granchi Z."/>
            <person name="Peng M."/>
            <person name="de Vries R.P."/>
            <person name="Hilden K."/>
            <person name="Makela M.R."/>
            <person name="Grigoriev I."/>
            <person name="Riley R."/>
        </authorList>
    </citation>
    <scope>NUCLEOTIDE SEQUENCE [LARGE SCALE GENOMIC DNA]</scope>
    <source>
        <strain evidence="3 4">FBCC195</strain>
    </source>
</reference>
<feature type="domain" description="Fungal-type protein kinase" evidence="2">
    <location>
        <begin position="135"/>
        <end position="439"/>
    </location>
</feature>
<dbReference type="EMBL" id="MLYV02000283">
    <property type="protein sequence ID" value="PSS18934.1"/>
    <property type="molecule type" value="Genomic_DNA"/>
</dbReference>
<dbReference type="PANTHER" id="PTHR38248">
    <property type="entry name" value="FUNK1 6"/>
    <property type="match status" value="1"/>
</dbReference>
<dbReference type="AlphaFoldDB" id="A0A2R6R108"/>
<dbReference type="OrthoDB" id="3271139at2759"/>
<gene>
    <name evidence="3" type="ORF">PHLCEN_2v3150</name>
</gene>
<evidence type="ECO:0000259" key="2">
    <source>
        <dbReference type="Pfam" id="PF17667"/>
    </source>
</evidence>
<feature type="region of interest" description="Disordered" evidence="1">
    <location>
        <begin position="370"/>
        <end position="407"/>
    </location>
</feature>
<name>A0A2R6R108_9APHY</name>
<organism evidence="3 4">
    <name type="scientific">Hermanssonia centrifuga</name>
    <dbReference type="NCBI Taxonomy" id="98765"/>
    <lineage>
        <taxon>Eukaryota</taxon>
        <taxon>Fungi</taxon>
        <taxon>Dikarya</taxon>
        <taxon>Basidiomycota</taxon>
        <taxon>Agaricomycotina</taxon>
        <taxon>Agaricomycetes</taxon>
        <taxon>Polyporales</taxon>
        <taxon>Meruliaceae</taxon>
        <taxon>Hermanssonia</taxon>
    </lineage>
</organism>
<evidence type="ECO:0000256" key="1">
    <source>
        <dbReference type="SAM" id="MobiDB-lite"/>
    </source>
</evidence>
<dbReference type="PANTHER" id="PTHR38248:SF2">
    <property type="entry name" value="FUNK1 11"/>
    <property type="match status" value="1"/>
</dbReference>